<comment type="cofactor">
    <cofactor evidence="1">
        <name>[4Fe-4S] cluster</name>
        <dbReference type="ChEBI" id="CHEBI:49883"/>
    </cofactor>
</comment>
<dbReference type="CDD" id="cd01335">
    <property type="entry name" value="Radical_SAM"/>
    <property type="match status" value="1"/>
</dbReference>
<organism evidence="13 14">
    <name type="scientific">Anaerotruncus colihominis</name>
    <dbReference type="NCBI Taxonomy" id="169435"/>
    <lineage>
        <taxon>Bacteria</taxon>
        <taxon>Bacillati</taxon>
        <taxon>Bacillota</taxon>
        <taxon>Clostridia</taxon>
        <taxon>Eubacteriales</taxon>
        <taxon>Oscillospiraceae</taxon>
        <taxon>Anaerotruncus</taxon>
    </lineage>
</organism>
<dbReference type="GO" id="GO:0004748">
    <property type="term" value="F:ribonucleoside-diphosphate reductase activity, thioredoxin disulfide as acceptor"/>
    <property type="evidence" value="ECO:0007669"/>
    <property type="project" value="TreeGrafter"/>
</dbReference>
<evidence type="ECO:0000256" key="12">
    <source>
        <dbReference type="PIRNR" id="PIRNR000368"/>
    </source>
</evidence>
<accession>A0A174RZA7</accession>
<dbReference type="InterPro" id="IPR034457">
    <property type="entry name" value="Organic_radical-activating"/>
</dbReference>
<keyword evidence="13" id="KW-0456">Lyase</keyword>
<keyword evidence="13" id="KW-0670">Pyruvate</keyword>
<dbReference type="RefSeq" id="WP_256137269.1">
    <property type="nucleotide sequence ID" value="NZ_CAKNJW010000011.1"/>
</dbReference>
<dbReference type="SFLD" id="SFLDF00299">
    <property type="entry name" value="anaerobic_ribonucleoside-triph"/>
    <property type="match status" value="1"/>
</dbReference>
<dbReference type="SFLD" id="SFLDG01063">
    <property type="entry name" value="activating_enzymes__group_1"/>
    <property type="match status" value="1"/>
</dbReference>
<reference evidence="13 14" key="1">
    <citation type="submission" date="2015-09" db="EMBL/GenBank/DDBJ databases">
        <authorList>
            <consortium name="Pathogen Informatics"/>
        </authorList>
    </citation>
    <scope>NUCLEOTIDE SEQUENCE [LARGE SCALE GENOMIC DNA]</scope>
    <source>
        <strain evidence="13 14">2789STDY5834939</strain>
    </source>
</reference>
<dbReference type="InterPro" id="IPR007197">
    <property type="entry name" value="rSAM"/>
</dbReference>
<evidence type="ECO:0000256" key="1">
    <source>
        <dbReference type="ARBA" id="ARBA00001966"/>
    </source>
</evidence>
<dbReference type="GO" id="GO:0046872">
    <property type="term" value="F:metal ion binding"/>
    <property type="evidence" value="ECO:0007669"/>
    <property type="project" value="UniProtKB-KW"/>
</dbReference>
<dbReference type="InterPro" id="IPR012837">
    <property type="entry name" value="NrdG"/>
</dbReference>
<dbReference type="Gene3D" id="3.20.20.70">
    <property type="entry name" value="Aldolase class I"/>
    <property type="match status" value="1"/>
</dbReference>
<evidence type="ECO:0000256" key="9">
    <source>
        <dbReference type="ARBA" id="ARBA00023004"/>
    </source>
</evidence>
<dbReference type="GO" id="GO:0051539">
    <property type="term" value="F:4 iron, 4 sulfur cluster binding"/>
    <property type="evidence" value="ECO:0007669"/>
    <property type="project" value="UniProtKB-KW"/>
</dbReference>
<comment type="similarity">
    <text evidence="3 12">Belongs to the organic radical-activating enzymes family.</text>
</comment>
<comment type="catalytic activity">
    <reaction evidence="11">
        <text>glycyl-[protein] + reduced [flavodoxin] + S-adenosyl-L-methionine = glycin-2-yl radical-[protein] + semiquinone [flavodoxin] + 5'-deoxyadenosine + L-methionine + H(+)</text>
        <dbReference type="Rhea" id="RHEA:61976"/>
        <dbReference type="Rhea" id="RHEA-COMP:10622"/>
        <dbReference type="Rhea" id="RHEA-COMP:14480"/>
        <dbReference type="Rhea" id="RHEA-COMP:15993"/>
        <dbReference type="Rhea" id="RHEA-COMP:15994"/>
        <dbReference type="ChEBI" id="CHEBI:15378"/>
        <dbReference type="ChEBI" id="CHEBI:17319"/>
        <dbReference type="ChEBI" id="CHEBI:29947"/>
        <dbReference type="ChEBI" id="CHEBI:32722"/>
        <dbReference type="ChEBI" id="CHEBI:57618"/>
        <dbReference type="ChEBI" id="CHEBI:57844"/>
        <dbReference type="ChEBI" id="CHEBI:59789"/>
        <dbReference type="ChEBI" id="CHEBI:140311"/>
    </reaction>
</comment>
<dbReference type="PROSITE" id="PS01087">
    <property type="entry name" value="RADICAL_ACTIVATING"/>
    <property type="match status" value="1"/>
</dbReference>
<gene>
    <name evidence="13" type="primary">pflA_1</name>
    <name evidence="13" type="ORF">ERS852551_02269</name>
</gene>
<dbReference type="InterPro" id="IPR013785">
    <property type="entry name" value="Aldolase_TIM"/>
</dbReference>
<keyword evidence="10" id="KW-0411">Iron-sulfur</keyword>
<keyword evidence="6" id="KW-0949">S-adenosyl-L-methionine</keyword>
<evidence type="ECO:0000256" key="7">
    <source>
        <dbReference type="ARBA" id="ARBA00022723"/>
    </source>
</evidence>
<comment type="function">
    <text evidence="2 12">Activation of anaerobic ribonucleoside-triphosphate reductase under anaerobic conditions by generation of an organic free radical, using S-adenosylmethionine and reduced flavodoxin as cosubstrates to produce 5'-deoxy-adenosine.</text>
</comment>
<dbReference type="SFLD" id="SFLDG01066">
    <property type="entry name" value="organic_radical-activating_enz"/>
    <property type="match status" value="1"/>
</dbReference>
<dbReference type="InterPro" id="IPR058240">
    <property type="entry name" value="rSAM_sf"/>
</dbReference>
<dbReference type="SUPFAM" id="SSF102114">
    <property type="entry name" value="Radical SAM enzymes"/>
    <property type="match status" value="1"/>
</dbReference>
<evidence type="ECO:0000256" key="2">
    <source>
        <dbReference type="ARBA" id="ARBA00003852"/>
    </source>
</evidence>
<dbReference type="PIRSF" id="PIRSF000368">
    <property type="entry name" value="NrdG"/>
    <property type="match status" value="1"/>
</dbReference>
<evidence type="ECO:0000256" key="6">
    <source>
        <dbReference type="ARBA" id="ARBA00022691"/>
    </source>
</evidence>
<dbReference type="NCBIfam" id="TIGR02491">
    <property type="entry name" value="NrdG"/>
    <property type="match status" value="1"/>
</dbReference>
<evidence type="ECO:0000256" key="11">
    <source>
        <dbReference type="ARBA" id="ARBA00047365"/>
    </source>
</evidence>
<dbReference type="AlphaFoldDB" id="A0A174RZA7"/>
<dbReference type="GO" id="GO:0043365">
    <property type="term" value="F:[formate-C-acetyltransferase]-activating enzyme activity"/>
    <property type="evidence" value="ECO:0007669"/>
    <property type="project" value="InterPro"/>
</dbReference>
<keyword evidence="8 12" id="KW-0560">Oxidoreductase</keyword>
<sequence length="166" mass="18108">MSELPRLRVSGCVSDSIVDGPGMRYVVFVQGCPHHCPGCHNPQTHDFSGGYDADLDEIVRQIAGDPLMSGVTFSGGEPFCQAEALCVLGERIRALGKSIVVYSGYTYEQLIQKGESEPSVLRLLDLADLLIDGPYIEAQRDLSLQFRGSKNQRVIDLRGRSHAAKA</sequence>
<dbReference type="PANTHER" id="PTHR30352">
    <property type="entry name" value="PYRUVATE FORMATE-LYASE-ACTIVATING ENZYME"/>
    <property type="match status" value="1"/>
</dbReference>
<dbReference type="SFLD" id="SFLDS00029">
    <property type="entry name" value="Radical_SAM"/>
    <property type="match status" value="1"/>
</dbReference>
<evidence type="ECO:0000313" key="13">
    <source>
        <dbReference type="EMBL" id="CUP88698.1"/>
    </source>
</evidence>
<name>A0A174RZA7_9FIRM</name>
<dbReference type="EMBL" id="CZBE01000015">
    <property type="protein sequence ID" value="CUP88698.1"/>
    <property type="molecule type" value="Genomic_DNA"/>
</dbReference>
<evidence type="ECO:0000313" key="14">
    <source>
        <dbReference type="Proteomes" id="UP000095765"/>
    </source>
</evidence>
<keyword evidence="9" id="KW-0408">Iron</keyword>
<keyword evidence="7" id="KW-0479">Metal-binding</keyword>
<evidence type="ECO:0000256" key="5">
    <source>
        <dbReference type="ARBA" id="ARBA00022485"/>
    </source>
</evidence>
<evidence type="ECO:0000256" key="10">
    <source>
        <dbReference type="ARBA" id="ARBA00023014"/>
    </source>
</evidence>
<evidence type="ECO:0000256" key="4">
    <source>
        <dbReference type="ARBA" id="ARBA00014281"/>
    </source>
</evidence>
<protein>
    <recommendedName>
        <fullName evidence="4 12">Anaerobic ribonucleoside-triphosphate reductase-activating protein</fullName>
        <ecNumber evidence="12">1.97.1.-</ecNumber>
    </recommendedName>
</protein>
<dbReference type="Proteomes" id="UP000095765">
    <property type="component" value="Unassembled WGS sequence"/>
</dbReference>
<keyword evidence="5" id="KW-0004">4Fe-4S</keyword>
<dbReference type="Pfam" id="PF13353">
    <property type="entry name" value="Fer4_12"/>
    <property type="match status" value="1"/>
</dbReference>
<evidence type="ECO:0000256" key="3">
    <source>
        <dbReference type="ARBA" id="ARBA00009777"/>
    </source>
</evidence>
<dbReference type="InterPro" id="IPR001989">
    <property type="entry name" value="Radical_activat_CS"/>
</dbReference>
<dbReference type="EC" id="1.97.1.-" evidence="12"/>
<evidence type="ECO:0000256" key="8">
    <source>
        <dbReference type="ARBA" id="ARBA00023002"/>
    </source>
</evidence>
<proteinExistence type="inferred from homology"/>
<dbReference type="PANTHER" id="PTHR30352:SF2">
    <property type="entry name" value="ANAEROBIC RIBONUCLEOSIDE-TRIPHOSPHATE REDUCTASE-ACTIVATING PROTEIN"/>
    <property type="match status" value="1"/>
</dbReference>
<dbReference type="GO" id="GO:0016829">
    <property type="term" value="F:lyase activity"/>
    <property type="evidence" value="ECO:0007669"/>
    <property type="project" value="UniProtKB-KW"/>
</dbReference>